<keyword evidence="6 10" id="KW-0630">Potassium</keyword>
<evidence type="ECO:0000313" key="14">
    <source>
        <dbReference type="Proteomes" id="UP000233332"/>
    </source>
</evidence>
<dbReference type="InterPro" id="IPR017969">
    <property type="entry name" value="Heavy-metal-associated_CS"/>
</dbReference>
<dbReference type="GO" id="GO:0046872">
    <property type="term" value="F:metal ion binding"/>
    <property type="evidence" value="ECO:0007669"/>
    <property type="project" value="UniProtKB-KW"/>
</dbReference>
<reference evidence="13 14" key="1">
    <citation type="submission" date="2017-09" db="EMBL/GenBank/DDBJ databases">
        <title>Biodiversity and function of Thalassospira species in the particle-attached aromatic-hydrocarbon-degrading consortia from the surface seawater of the China South Sea.</title>
        <authorList>
            <person name="Dong C."/>
            <person name="Lai Q."/>
            <person name="Shao Z."/>
        </authorList>
    </citation>
    <scope>NUCLEOTIDE SEQUENCE [LARGE SCALE GENOMIC DNA]</scope>
    <source>
        <strain evidence="13 14">139Z-12</strain>
    </source>
</reference>
<feature type="transmembrane region" description="Helical" evidence="12">
    <location>
        <begin position="224"/>
        <end position="247"/>
    </location>
</feature>
<evidence type="ECO:0000256" key="7">
    <source>
        <dbReference type="ARBA" id="ARBA00022989"/>
    </source>
</evidence>
<dbReference type="Proteomes" id="UP000233332">
    <property type="component" value="Unassembled WGS sequence"/>
</dbReference>
<keyword evidence="8 10" id="KW-0406">Ion transport</keyword>
<evidence type="ECO:0000256" key="2">
    <source>
        <dbReference type="ARBA" id="ARBA00022448"/>
    </source>
</evidence>
<keyword evidence="9 10" id="KW-0472">Membrane</keyword>
<feature type="transmembrane region" description="Helical" evidence="12">
    <location>
        <begin position="26"/>
        <end position="46"/>
    </location>
</feature>
<evidence type="ECO:0000256" key="6">
    <source>
        <dbReference type="ARBA" id="ARBA00022958"/>
    </source>
</evidence>
<feature type="binding site" evidence="11">
    <location>
        <position position="207"/>
    </location>
    <ligand>
        <name>K(+)</name>
        <dbReference type="ChEBI" id="CHEBI:29103"/>
    </ligand>
</feature>
<comment type="similarity">
    <text evidence="10">Belongs to the TrkH potassium transport family.</text>
</comment>
<dbReference type="InterPro" id="IPR003445">
    <property type="entry name" value="Cat_transpt"/>
</dbReference>
<feature type="transmembrane region" description="Helical" evidence="12">
    <location>
        <begin position="167"/>
        <end position="189"/>
    </location>
</feature>
<gene>
    <name evidence="13" type="ORF">COO92_07040</name>
</gene>
<keyword evidence="3 10" id="KW-1003">Cell membrane</keyword>
<comment type="function">
    <text evidence="10">Low-affinity potassium transport system. Interacts with Trk system potassium uptake protein TrkA.</text>
</comment>
<dbReference type="PANTHER" id="PTHR32024:SF3">
    <property type="entry name" value="TRK SYSTEM POTASSIUM UPTAKE PROTEIN"/>
    <property type="match status" value="1"/>
</dbReference>
<name>A0A2N3L8H5_9PROT</name>
<evidence type="ECO:0000256" key="3">
    <source>
        <dbReference type="ARBA" id="ARBA00022475"/>
    </source>
</evidence>
<dbReference type="PIRSF" id="PIRSF006247">
    <property type="entry name" value="TrkH"/>
    <property type="match status" value="1"/>
</dbReference>
<evidence type="ECO:0000256" key="10">
    <source>
        <dbReference type="PIRNR" id="PIRNR006247"/>
    </source>
</evidence>
<feature type="binding site" evidence="11">
    <location>
        <position position="305"/>
    </location>
    <ligand>
        <name>K(+)</name>
        <dbReference type="ChEBI" id="CHEBI:29103"/>
    </ligand>
</feature>
<feature type="transmembrane region" description="Helical" evidence="12">
    <location>
        <begin position="58"/>
        <end position="79"/>
    </location>
</feature>
<feature type="transmembrane region" description="Helical" evidence="12">
    <location>
        <begin position="312"/>
        <end position="331"/>
    </location>
</feature>
<feature type="binding site" evidence="11">
    <location>
        <position position="304"/>
    </location>
    <ligand>
        <name>K(+)</name>
        <dbReference type="ChEBI" id="CHEBI:29103"/>
    </ligand>
</feature>
<evidence type="ECO:0000256" key="1">
    <source>
        <dbReference type="ARBA" id="ARBA00004651"/>
    </source>
</evidence>
<keyword evidence="11" id="KW-0479">Metal-binding</keyword>
<feature type="transmembrane region" description="Helical" evidence="12">
    <location>
        <begin position="263"/>
        <end position="280"/>
    </location>
</feature>
<evidence type="ECO:0000256" key="9">
    <source>
        <dbReference type="ARBA" id="ARBA00023136"/>
    </source>
</evidence>
<dbReference type="GO" id="GO:0015379">
    <property type="term" value="F:potassium:chloride symporter activity"/>
    <property type="evidence" value="ECO:0007669"/>
    <property type="project" value="InterPro"/>
</dbReference>
<keyword evidence="7 12" id="KW-1133">Transmembrane helix</keyword>
<dbReference type="PROSITE" id="PS01047">
    <property type="entry name" value="HMA_1"/>
    <property type="match status" value="1"/>
</dbReference>
<feature type="transmembrane region" description="Helical" evidence="12">
    <location>
        <begin position="121"/>
        <end position="141"/>
    </location>
</feature>
<keyword evidence="5 12" id="KW-0812">Transmembrane</keyword>
<evidence type="ECO:0000313" key="13">
    <source>
        <dbReference type="EMBL" id="PKR59131.1"/>
    </source>
</evidence>
<evidence type="ECO:0000256" key="8">
    <source>
        <dbReference type="ARBA" id="ARBA00023065"/>
    </source>
</evidence>
<keyword evidence="2 10" id="KW-0813">Transport</keyword>
<protein>
    <recommendedName>
        <fullName evidence="10">Trk system potassium uptake protein</fullName>
    </recommendedName>
</protein>
<evidence type="ECO:0000256" key="12">
    <source>
        <dbReference type="SAM" id="Phobius"/>
    </source>
</evidence>
<feature type="binding site" evidence="11">
    <location>
        <position position="422"/>
    </location>
    <ligand>
        <name>K(+)</name>
        <dbReference type="ChEBI" id="CHEBI:29103"/>
    </ligand>
</feature>
<accession>A0A2N3L8H5</accession>
<dbReference type="AlphaFoldDB" id="A0A2N3L8H5"/>
<keyword evidence="10" id="KW-0997">Cell inner membrane</keyword>
<comment type="caution">
    <text evidence="13">The sequence shown here is derived from an EMBL/GenBank/DDBJ whole genome shotgun (WGS) entry which is preliminary data.</text>
</comment>
<comment type="subcellular location">
    <subcellularLocation>
        <location evidence="10">Cell inner membrane</location>
        <topology evidence="10">Multi-pass membrane protein</topology>
    </subcellularLocation>
    <subcellularLocation>
        <location evidence="1">Cell membrane</location>
        <topology evidence="1">Multi-pass membrane protein</topology>
    </subcellularLocation>
</comment>
<dbReference type="GO" id="GO:0005886">
    <property type="term" value="C:plasma membrane"/>
    <property type="evidence" value="ECO:0007669"/>
    <property type="project" value="UniProtKB-SubCell"/>
</dbReference>
<evidence type="ECO:0000256" key="4">
    <source>
        <dbReference type="ARBA" id="ARBA00022538"/>
    </source>
</evidence>
<feature type="transmembrane region" description="Helical" evidence="12">
    <location>
        <begin position="379"/>
        <end position="403"/>
    </location>
</feature>
<keyword evidence="4 10" id="KW-0633">Potassium transport</keyword>
<dbReference type="InterPro" id="IPR004772">
    <property type="entry name" value="TrkH"/>
</dbReference>
<dbReference type="PANTHER" id="PTHR32024">
    <property type="entry name" value="TRK SYSTEM POTASSIUM UPTAKE PROTEIN TRKG-RELATED"/>
    <property type="match status" value="1"/>
</dbReference>
<sequence>MVIIIGVSMLVPAAVDLYYGNPDWRIFAQASMTTIGLGGMACLACRSDIGPRVTSRQGYVLTVVSWIAVSLTGALPLWYSSLDISFCDAVFETVSGLTTTGSTVLSGLDQMPPGLLVWRSIMQWLGGIGIIVTALALLPMMRVGGMQLFQMESSDRSEKLSPRIRDMCMQIVLIYVSLSVICMLLYRFFGMTWFDAINHGMTTLATGGYSTSDMSFAKFDSNLALHWVGVVFMCAGALPFTAYAVLIRKRKIGAIIGNQQIKLFGLIITVFTLLLTFRLAQISDDSIFRSLTMAAFNLVSVITTTGFASGDYLLWGPAAVMLFFFATFIGGCSGSTAGGFKMFRLYVIFTGLQAHFMRLRSPSAVVVSRIDRHEITSDIFNAVTVYVCLLALSYMVVTVALGLTGLDLITSMSAAATALANVGPGLGNIIGPAGNFQSLPDSAKWILDVAMILGRLEFETLLVLLMPSFWRD</sequence>
<proteinExistence type="inferred from homology"/>
<feature type="binding site" evidence="11">
    <location>
        <position position="100"/>
    </location>
    <ligand>
        <name>K(+)</name>
        <dbReference type="ChEBI" id="CHEBI:29103"/>
    </ligand>
</feature>
<dbReference type="EMBL" id="NXGX01000003">
    <property type="protein sequence ID" value="PKR59131.1"/>
    <property type="molecule type" value="Genomic_DNA"/>
</dbReference>
<organism evidence="13 14">
    <name type="scientific">Thalassospira lohafexi</name>
    <dbReference type="NCBI Taxonomy" id="744227"/>
    <lineage>
        <taxon>Bacteria</taxon>
        <taxon>Pseudomonadati</taxon>
        <taxon>Pseudomonadota</taxon>
        <taxon>Alphaproteobacteria</taxon>
        <taxon>Rhodospirillales</taxon>
        <taxon>Thalassospiraceae</taxon>
        <taxon>Thalassospira</taxon>
    </lineage>
</organism>
<keyword evidence="14" id="KW-1185">Reference proteome</keyword>
<evidence type="ECO:0000256" key="5">
    <source>
        <dbReference type="ARBA" id="ARBA00022692"/>
    </source>
</evidence>
<evidence type="ECO:0000256" key="11">
    <source>
        <dbReference type="PIRSR" id="PIRSR006247-1"/>
    </source>
</evidence>
<feature type="binding site" evidence="11">
    <location>
        <position position="421"/>
    </location>
    <ligand>
        <name>K(+)</name>
        <dbReference type="ChEBI" id="CHEBI:29103"/>
    </ligand>
</feature>
<feature type="binding site" evidence="11">
    <location>
        <position position="99"/>
    </location>
    <ligand>
        <name>K(+)</name>
        <dbReference type="ChEBI" id="CHEBI:29103"/>
    </ligand>
</feature>
<dbReference type="Pfam" id="PF02386">
    <property type="entry name" value="TrkH"/>
    <property type="match status" value="1"/>
</dbReference>